<dbReference type="FunFam" id="2.40.30.130:FF:000003">
    <property type="entry name" value="alanyl-tRNA editing protein Aarsd1"/>
    <property type="match status" value="1"/>
</dbReference>
<dbReference type="GO" id="GO:0006419">
    <property type="term" value="P:alanyl-tRNA aminoacylation"/>
    <property type="evidence" value="ECO:0007669"/>
    <property type="project" value="InterPro"/>
</dbReference>
<dbReference type="SMART" id="SM00863">
    <property type="entry name" value="tRNA_SAD"/>
    <property type="match status" value="1"/>
</dbReference>
<dbReference type="GO" id="GO:0002196">
    <property type="term" value="F:Ser-tRNA(Ala) deacylase activity"/>
    <property type="evidence" value="ECO:0007669"/>
    <property type="project" value="TreeGrafter"/>
</dbReference>
<dbReference type="InterPro" id="IPR012947">
    <property type="entry name" value="tRNA_SAD"/>
</dbReference>
<keyword evidence="7" id="KW-0648">Protein biosynthesis</keyword>
<keyword evidence="6" id="KW-0862">Zinc</keyword>
<evidence type="ECO:0000256" key="3">
    <source>
        <dbReference type="ARBA" id="ARBA00008429"/>
    </source>
</evidence>
<evidence type="ECO:0000256" key="1">
    <source>
        <dbReference type="ARBA" id="ARBA00001947"/>
    </source>
</evidence>
<dbReference type="GO" id="GO:0005737">
    <property type="term" value="C:cytoplasm"/>
    <property type="evidence" value="ECO:0007669"/>
    <property type="project" value="UniProtKB-SubCell"/>
</dbReference>
<dbReference type="PANTHER" id="PTHR43462">
    <property type="entry name" value="ALANYL-TRNA EDITING PROTEIN"/>
    <property type="match status" value="1"/>
</dbReference>
<dbReference type="GO" id="GO:0005524">
    <property type="term" value="F:ATP binding"/>
    <property type="evidence" value="ECO:0007669"/>
    <property type="project" value="InterPro"/>
</dbReference>
<gene>
    <name evidence="10" type="primary">aarsd1-a</name>
    <name evidence="10" type="ORF">FJT64_001930</name>
</gene>
<name>A0A6A4WXW7_AMPAM</name>
<comment type="similarity">
    <text evidence="3">Belongs to the class-II aminoacyl-tRNA synthetase family. Alax-L subfamily.</text>
</comment>
<evidence type="ECO:0000256" key="8">
    <source>
        <dbReference type="ARBA" id="ARBA00053555"/>
    </source>
</evidence>
<dbReference type="Pfam" id="PF07973">
    <property type="entry name" value="tRNA_SAD"/>
    <property type="match status" value="1"/>
</dbReference>
<reference evidence="10 11" key="1">
    <citation type="submission" date="2019-07" db="EMBL/GenBank/DDBJ databases">
        <title>Draft genome assembly of a fouling barnacle, Amphibalanus amphitrite (Darwin, 1854): The first reference genome for Thecostraca.</title>
        <authorList>
            <person name="Kim W."/>
        </authorList>
    </citation>
    <scope>NUCLEOTIDE SEQUENCE [LARGE SCALE GENOMIC DNA]</scope>
    <source>
        <strain evidence="10">SNU_AA5</strain>
        <tissue evidence="10">Soma without cirri and trophi</tissue>
    </source>
</reference>
<dbReference type="InterPro" id="IPR018165">
    <property type="entry name" value="Ala-tRNA-synth_IIc_core"/>
</dbReference>
<dbReference type="PROSITE" id="PS50860">
    <property type="entry name" value="AA_TRNA_LIGASE_II_ALA"/>
    <property type="match status" value="1"/>
</dbReference>
<dbReference type="GO" id="GO:0003676">
    <property type="term" value="F:nucleic acid binding"/>
    <property type="evidence" value="ECO:0007669"/>
    <property type="project" value="InterPro"/>
</dbReference>
<feature type="domain" description="Alanyl-transfer RNA synthetases family profile" evidence="9">
    <location>
        <begin position="1"/>
        <end position="252"/>
    </location>
</feature>
<sequence length="410" mass="44300">MVLTYQTDSYAQELDTDVVSCCAAEHKLPVDGRPTRVQCHEVVLADTVLFPEGGGQPDDRGTIGGQPVLRVLRRGAEPVHLLEGPLAVGERVHVAVDWARRWDHMQQHSAQHLITAVLDQLYGCTTTSWALREASFCTIELDSAQLTAEQLVKAEERANQLIREARPVTVSVHQAGDAALNGVRARGLPDDHVGAVRIVSIAGVDDNMCCGTHVSNLAHLQAVKLLSAERGKKGRTNVSFLAGQRLLDYVAESARRETQLNLTLKCGPGDYATVLDKWQRTMKAGQRAARDVLRQLADAEAERFWRPGERFLSVHQPHGDAEFMSAVVSAVGDGTVPVLVTVGGADGAPGSLLLSGPPALVERLGPRLCELMDGKGAGKNGRFSAKLGSLKQRAQADRLLREEIESSTES</sequence>
<dbReference type="OrthoDB" id="288942at2759"/>
<comment type="cofactor">
    <cofactor evidence="1">
        <name>Zn(2+)</name>
        <dbReference type="ChEBI" id="CHEBI:29105"/>
    </cofactor>
</comment>
<dbReference type="Proteomes" id="UP000440578">
    <property type="component" value="Unassembled WGS sequence"/>
</dbReference>
<dbReference type="AlphaFoldDB" id="A0A6A4WXW7"/>
<dbReference type="InterPro" id="IPR009000">
    <property type="entry name" value="Transl_B-barrel_sf"/>
</dbReference>
<comment type="subcellular location">
    <subcellularLocation>
        <location evidence="2">Cytoplasm</location>
    </subcellularLocation>
</comment>
<comment type="function">
    <text evidence="8">Functions in trans to edit the amino acid moiety from incorrectly charged tRNA(Ala).</text>
</comment>
<protein>
    <submittedName>
        <fullName evidence="10">Alanyl-tRNA editing protein Aarsd1-A</fullName>
    </submittedName>
</protein>
<evidence type="ECO:0000256" key="2">
    <source>
        <dbReference type="ARBA" id="ARBA00004496"/>
    </source>
</evidence>
<evidence type="ECO:0000256" key="5">
    <source>
        <dbReference type="ARBA" id="ARBA00022723"/>
    </source>
</evidence>
<dbReference type="EMBL" id="VIIS01000292">
    <property type="protein sequence ID" value="KAF0310733.1"/>
    <property type="molecule type" value="Genomic_DNA"/>
</dbReference>
<organism evidence="10 11">
    <name type="scientific">Amphibalanus amphitrite</name>
    <name type="common">Striped barnacle</name>
    <name type="synonym">Balanus amphitrite</name>
    <dbReference type="NCBI Taxonomy" id="1232801"/>
    <lineage>
        <taxon>Eukaryota</taxon>
        <taxon>Metazoa</taxon>
        <taxon>Ecdysozoa</taxon>
        <taxon>Arthropoda</taxon>
        <taxon>Crustacea</taxon>
        <taxon>Multicrustacea</taxon>
        <taxon>Cirripedia</taxon>
        <taxon>Thoracica</taxon>
        <taxon>Thoracicalcarea</taxon>
        <taxon>Balanomorpha</taxon>
        <taxon>Balanoidea</taxon>
        <taxon>Balanidae</taxon>
        <taxon>Amphibalaninae</taxon>
        <taxon>Amphibalanus</taxon>
    </lineage>
</organism>
<dbReference type="SUPFAM" id="SSF50447">
    <property type="entry name" value="Translation proteins"/>
    <property type="match status" value="1"/>
</dbReference>
<evidence type="ECO:0000256" key="4">
    <source>
        <dbReference type="ARBA" id="ARBA00022490"/>
    </source>
</evidence>
<dbReference type="Gene3D" id="3.30.980.10">
    <property type="entry name" value="Threonyl-trna Synthetase, Chain A, domain 2"/>
    <property type="match status" value="1"/>
</dbReference>
<dbReference type="GO" id="GO:0046872">
    <property type="term" value="F:metal ion binding"/>
    <property type="evidence" value="ECO:0007669"/>
    <property type="project" value="UniProtKB-KW"/>
</dbReference>
<proteinExistence type="inferred from homology"/>
<evidence type="ECO:0000259" key="9">
    <source>
        <dbReference type="PROSITE" id="PS50860"/>
    </source>
</evidence>
<dbReference type="Gene3D" id="2.40.30.130">
    <property type="match status" value="1"/>
</dbReference>
<dbReference type="SUPFAM" id="SSF55186">
    <property type="entry name" value="ThrRS/AlaRS common domain"/>
    <property type="match status" value="1"/>
</dbReference>
<comment type="caution">
    <text evidence="10">The sequence shown here is derived from an EMBL/GenBank/DDBJ whole genome shotgun (WGS) entry which is preliminary data.</text>
</comment>
<evidence type="ECO:0000256" key="6">
    <source>
        <dbReference type="ARBA" id="ARBA00022833"/>
    </source>
</evidence>
<dbReference type="InterPro" id="IPR018163">
    <property type="entry name" value="Thr/Ala-tRNA-synth_IIc_edit"/>
</dbReference>
<dbReference type="GO" id="GO:0004813">
    <property type="term" value="F:alanine-tRNA ligase activity"/>
    <property type="evidence" value="ECO:0007669"/>
    <property type="project" value="InterPro"/>
</dbReference>
<dbReference type="InterPro" id="IPR051335">
    <property type="entry name" value="Alanyl-tRNA_Editing_Enzymes"/>
</dbReference>
<dbReference type="PANTHER" id="PTHR43462:SF1">
    <property type="entry name" value="ALANYL-TRNA EDITING PROTEIN AARSD1"/>
    <property type="match status" value="1"/>
</dbReference>
<evidence type="ECO:0000256" key="7">
    <source>
        <dbReference type="ARBA" id="ARBA00022917"/>
    </source>
</evidence>
<evidence type="ECO:0000313" key="10">
    <source>
        <dbReference type="EMBL" id="KAF0310733.1"/>
    </source>
</evidence>
<keyword evidence="11" id="KW-1185">Reference proteome</keyword>
<keyword evidence="5" id="KW-0479">Metal-binding</keyword>
<dbReference type="FunFam" id="3.30.980.10:FF:000007">
    <property type="entry name" value="alanyl-tRNA editing protein Aarsd1"/>
    <property type="match status" value="1"/>
</dbReference>
<accession>A0A6A4WXW7</accession>
<evidence type="ECO:0000313" key="11">
    <source>
        <dbReference type="Proteomes" id="UP000440578"/>
    </source>
</evidence>
<keyword evidence="4" id="KW-0963">Cytoplasm</keyword>